<evidence type="ECO:0000313" key="2">
    <source>
        <dbReference type="EMBL" id="MBO1109337.1"/>
    </source>
</evidence>
<dbReference type="InterPro" id="IPR007339">
    <property type="entry name" value="RclC-like"/>
</dbReference>
<sequence length="157" mass="17382">MSHCNKLSQYNKGYLLALLGVVLTLVWIGIFKFTPTEAQAIKPLVASHPLMSWMYHFASEQAVSNLIGTLEILTAVGLVVGLWKPVIGYWSGWAATITFLVTLSFLFTLPGAWKVVDGVLTTEFFIFKDLVFLGVAIQTITLHRRTQHTCAAAQNPQ</sequence>
<dbReference type="PANTHER" id="PTHR40106">
    <property type="entry name" value="INNER MEMBRANE PROTEIN RCLC"/>
    <property type="match status" value="1"/>
</dbReference>
<keyword evidence="1" id="KW-0472">Membrane</keyword>
<dbReference type="AlphaFoldDB" id="A0A8I1W7I9"/>
<dbReference type="PIRSF" id="PIRSF028065">
    <property type="entry name" value="UCP028065"/>
    <property type="match status" value="1"/>
</dbReference>
<proteinExistence type="predicted"/>
<feature type="transmembrane region" description="Helical" evidence="1">
    <location>
        <begin position="62"/>
        <end position="83"/>
    </location>
</feature>
<dbReference type="GO" id="GO:0005886">
    <property type="term" value="C:plasma membrane"/>
    <property type="evidence" value="ECO:0007669"/>
    <property type="project" value="TreeGrafter"/>
</dbReference>
<accession>A0A8I1W7I9</accession>
<reference evidence="2" key="1">
    <citation type="submission" date="2021-03" db="EMBL/GenBank/DDBJ databases">
        <title>Plesiomonas shigelloides zfcc0051, isolated from zebrafish feces.</title>
        <authorList>
            <person name="Vanderhoek Z."/>
            <person name="Gaulke C."/>
        </authorList>
    </citation>
    <scope>NUCLEOTIDE SEQUENCE</scope>
    <source>
        <strain evidence="2">Zfcc0051</strain>
    </source>
</reference>
<keyword evidence="1" id="KW-0812">Transmembrane</keyword>
<comment type="caution">
    <text evidence="2">The sequence shown here is derived from an EMBL/GenBank/DDBJ whole genome shotgun (WGS) entry which is preliminary data.</text>
</comment>
<feature type="transmembrane region" description="Helical" evidence="1">
    <location>
        <begin position="90"/>
        <end position="113"/>
    </location>
</feature>
<feature type="transmembrane region" description="Helical" evidence="1">
    <location>
        <begin position="125"/>
        <end position="142"/>
    </location>
</feature>
<dbReference type="GO" id="GO:1901530">
    <property type="term" value="P:response to hypochlorite"/>
    <property type="evidence" value="ECO:0007669"/>
    <property type="project" value="TreeGrafter"/>
</dbReference>
<protein>
    <submittedName>
        <fullName evidence="2">DUF417 family protein</fullName>
    </submittedName>
</protein>
<dbReference type="InterPro" id="IPR016865">
    <property type="entry name" value="RclC"/>
</dbReference>
<dbReference type="Pfam" id="PF04224">
    <property type="entry name" value="DUF417"/>
    <property type="match status" value="1"/>
</dbReference>
<gene>
    <name evidence="2" type="ORF">J2R62_14155</name>
</gene>
<dbReference type="EMBL" id="JAFNAA010000017">
    <property type="protein sequence ID" value="MBO1109337.1"/>
    <property type="molecule type" value="Genomic_DNA"/>
</dbReference>
<dbReference type="Proteomes" id="UP000664658">
    <property type="component" value="Unassembled WGS sequence"/>
</dbReference>
<keyword evidence="1" id="KW-1133">Transmembrane helix</keyword>
<dbReference type="PANTHER" id="PTHR40106:SF1">
    <property type="entry name" value="INNER MEMBRANE PROTEIN RCLC"/>
    <property type="match status" value="1"/>
</dbReference>
<evidence type="ECO:0000313" key="3">
    <source>
        <dbReference type="Proteomes" id="UP000664658"/>
    </source>
</evidence>
<organism evidence="2 3">
    <name type="scientific">Plesiomonas shigelloides</name>
    <name type="common">Aeromonas shigelloides</name>
    <dbReference type="NCBI Taxonomy" id="703"/>
    <lineage>
        <taxon>Bacteria</taxon>
        <taxon>Pseudomonadati</taxon>
        <taxon>Pseudomonadota</taxon>
        <taxon>Gammaproteobacteria</taxon>
        <taxon>Enterobacterales</taxon>
        <taxon>Enterobacteriaceae</taxon>
        <taxon>Plesiomonas</taxon>
    </lineage>
</organism>
<name>A0A8I1W7I9_PLESH</name>
<dbReference type="RefSeq" id="WP_207542509.1">
    <property type="nucleotide sequence ID" value="NZ_JAFNAA010000017.1"/>
</dbReference>
<evidence type="ECO:0000256" key="1">
    <source>
        <dbReference type="SAM" id="Phobius"/>
    </source>
</evidence>